<dbReference type="PANTHER" id="PTHR11746">
    <property type="entry name" value="O-METHYLTRANSFERASE"/>
    <property type="match status" value="1"/>
</dbReference>
<comment type="pathway">
    <text evidence="1">Alkaloid biosynthesis.</text>
</comment>
<dbReference type="Gene3D" id="1.10.10.10">
    <property type="entry name" value="Winged helix-like DNA-binding domain superfamily/Winged helix DNA-binding domain"/>
    <property type="match status" value="1"/>
</dbReference>
<comment type="subunit">
    <text evidence="3">Homodimer.</text>
</comment>
<evidence type="ECO:0000259" key="9">
    <source>
        <dbReference type="Pfam" id="PF08100"/>
    </source>
</evidence>
<protein>
    <submittedName>
        <fullName evidence="10">N-methyltransferase 1</fullName>
    </submittedName>
</protein>
<dbReference type="SUPFAM" id="SSF53335">
    <property type="entry name" value="S-adenosyl-L-methionine-dependent methyltransferases"/>
    <property type="match status" value="1"/>
</dbReference>
<evidence type="ECO:0000256" key="2">
    <source>
        <dbReference type="ARBA" id="ARBA00005211"/>
    </source>
</evidence>
<organism evidence="10">
    <name type="scientific">Lophophora williamsii</name>
    <name type="common">Peyote</name>
    <name type="synonym">Echinocactus williamsii</name>
    <dbReference type="NCBI Taxonomy" id="130138"/>
    <lineage>
        <taxon>Eukaryota</taxon>
        <taxon>Viridiplantae</taxon>
        <taxon>Streptophyta</taxon>
        <taxon>Embryophyta</taxon>
        <taxon>Tracheophyta</taxon>
        <taxon>Spermatophyta</taxon>
        <taxon>Magnoliopsida</taxon>
        <taxon>eudicotyledons</taxon>
        <taxon>Gunneridae</taxon>
        <taxon>Pentapetalae</taxon>
        <taxon>Caryophyllales</taxon>
        <taxon>Cactineae</taxon>
        <taxon>Cactaceae</taxon>
        <taxon>Cactoideae</taxon>
        <taxon>Cacteae</taxon>
        <taxon>Lophophora</taxon>
    </lineage>
</organism>
<dbReference type="FunFam" id="3.40.50.150:FF:000061">
    <property type="entry name" value="Caffeic acid O-methyltransferase"/>
    <property type="match status" value="1"/>
</dbReference>
<dbReference type="GO" id="GO:0008171">
    <property type="term" value="F:O-methyltransferase activity"/>
    <property type="evidence" value="ECO:0007669"/>
    <property type="project" value="InterPro"/>
</dbReference>
<feature type="domain" description="O-methyltransferase dimerisation" evidence="9">
    <location>
        <begin position="25"/>
        <end position="117"/>
    </location>
</feature>
<evidence type="ECO:0000256" key="4">
    <source>
        <dbReference type="ARBA" id="ARBA00022589"/>
    </source>
</evidence>
<sequence>MGSYHDEKNVMGGSDQGELCSLAMTIASGSVPAMVLKALIELDVLELIKRAGPGAQLSPAQIVAQLPTKNPDAGTMLDRMLRLLASYEILSCSTQTLPDGRVERLYGLAPVCQFFTNNEDGATLGAIVQLSQEKLVVESWYHLKDAVLDGGIPFKKARGMTIYEYPKTDPRFNQVFNSGMSNYSTIIMRDLLERYKGFEGISTLVDIAGGTGASINMVVSKYPTIKGINFDLPHVIKDAPSYDGVEHVGGDMFESVTKADAMLIKWTLCDWSDEHCLKLLKNCYNALPDNGKVIVCDYVLPMAPETSNAAKTVFLLDAIMLANFVGGKGRTKQEFEALARKVGFEGFEVPCSSYDFSVMELFKKKNN</sequence>
<evidence type="ECO:0000256" key="7">
    <source>
        <dbReference type="ARBA" id="ARBA00022691"/>
    </source>
</evidence>
<keyword evidence="7" id="KW-0949">S-adenosyl-L-methionine</keyword>
<accession>A0AAU7BAZ1</accession>
<keyword evidence="6" id="KW-0808">Transferase</keyword>
<dbReference type="PROSITE" id="PS51683">
    <property type="entry name" value="SAM_OMT_II"/>
    <property type="match status" value="1"/>
</dbReference>
<evidence type="ECO:0000256" key="5">
    <source>
        <dbReference type="ARBA" id="ARBA00022603"/>
    </source>
</evidence>
<dbReference type="AlphaFoldDB" id="A0AAU7BAZ1"/>
<dbReference type="Pfam" id="PF00891">
    <property type="entry name" value="Methyltransf_2"/>
    <property type="match status" value="1"/>
</dbReference>
<feature type="domain" description="O-methyltransferase C-terminal" evidence="8">
    <location>
        <begin position="140"/>
        <end position="345"/>
    </location>
</feature>
<keyword evidence="5" id="KW-0489">Methyltransferase</keyword>
<dbReference type="GO" id="GO:0046983">
    <property type="term" value="F:protein dimerization activity"/>
    <property type="evidence" value="ECO:0007669"/>
    <property type="project" value="InterPro"/>
</dbReference>
<evidence type="ECO:0000256" key="6">
    <source>
        <dbReference type="ARBA" id="ARBA00022679"/>
    </source>
</evidence>
<comment type="pathway">
    <text evidence="2">Aromatic compound metabolism.</text>
</comment>
<dbReference type="InterPro" id="IPR029063">
    <property type="entry name" value="SAM-dependent_MTases_sf"/>
</dbReference>
<name>A0AAU7BAZ1_LOPWI</name>
<dbReference type="EMBL" id="PP839065">
    <property type="protein sequence ID" value="XBD97128.1"/>
    <property type="molecule type" value="mRNA"/>
</dbReference>
<dbReference type="InterPro" id="IPR016461">
    <property type="entry name" value="COMT-like"/>
</dbReference>
<reference evidence="10" key="1">
    <citation type="submission" date="2024-05" db="EMBL/GenBank/DDBJ databases">
        <title>Mapping and Heterologous Reconstruction of the Mescaline Metabolic Pathway.</title>
        <authorList>
            <person name="Berman P."/>
            <person name="de Haro L.A."/>
        </authorList>
    </citation>
    <scope>NUCLEOTIDE SEQUENCE</scope>
    <source>
        <strain evidence="10">Rehovot_9</strain>
    </source>
</reference>
<evidence type="ECO:0000256" key="1">
    <source>
        <dbReference type="ARBA" id="ARBA00004913"/>
    </source>
</evidence>
<dbReference type="FunFam" id="1.10.10.10:FF:000357">
    <property type="entry name" value="Caffeic acid 3-O-methyltransferase"/>
    <property type="match status" value="1"/>
</dbReference>
<evidence type="ECO:0000259" key="8">
    <source>
        <dbReference type="Pfam" id="PF00891"/>
    </source>
</evidence>
<dbReference type="InterPro" id="IPR036390">
    <property type="entry name" value="WH_DNA-bd_sf"/>
</dbReference>
<dbReference type="PIRSF" id="PIRSF005739">
    <property type="entry name" value="O-mtase"/>
    <property type="match status" value="1"/>
</dbReference>
<evidence type="ECO:0000313" key="10">
    <source>
        <dbReference type="EMBL" id="XBD97128.1"/>
    </source>
</evidence>
<dbReference type="GO" id="GO:0032259">
    <property type="term" value="P:methylation"/>
    <property type="evidence" value="ECO:0007669"/>
    <property type="project" value="UniProtKB-KW"/>
</dbReference>
<dbReference type="Gene3D" id="3.40.50.150">
    <property type="entry name" value="Vaccinia Virus protein VP39"/>
    <property type="match status" value="1"/>
</dbReference>
<dbReference type="InterPro" id="IPR001077">
    <property type="entry name" value="COMT_C"/>
</dbReference>
<dbReference type="InterPro" id="IPR036388">
    <property type="entry name" value="WH-like_DNA-bd_sf"/>
</dbReference>
<keyword evidence="4" id="KW-0017">Alkaloid metabolism</keyword>
<gene>
    <name evidence="10" type="primary">NMT1</name>
</gene>
<dbReference type="Pfam" id="PF08100">
    <property type="entry name" value="Dimerisation"/>
    <property type="match status" value="1"/>
</dbReference>
<evidence type="ECO:0000256" key="3">
    <source>
        <dbReference type="ARBA" id="ARBA00011738"/>
    </source>
</evidence>
<proteinExistence type="evidence at transcript level"/>
<dbReference type="InterPro" id="IPR012967">
    <property type="entry name" value="COMT_dimerisation"/>
</dbReference>
<dbReference type="SUPFAM" id="SSF46785">
    <property type="entry name" value="Winged helix' DNA-binding domain"/>
    <property type="match status" value="1"/>
</dbReference>
<dbReference type="GO" id="GO:0009820">
    <property type="term" value="P:alkaloid metabolic process"/>
    <property type="evidence" value="ECO:0007669"/>
    <property type="project" value="UniProtKB-KW"/>
</dbReference>